<protein>
    <submittedName>
        <fullName evidence="3">9104_t:CDS:1</fullName>
    </submittedName>
</protein>
<keyword evidence="4" id="KW-1185">Reference proteome</keyword>
<proteinExistence type="predicted"/>
<evidence type="ECO:0000256" key="1">
    <source>
        <dbReference type="ARBA" id="ARBA00022801"/>
    </source>
</evidence>
<evidence type="ECO:0000313" key="3">
    <source>
        <dbReference type="EMBL" id="CAG8625476.1"/>
    </source>
</evidence>
<evidence type="ECO:0000259" key="2">
    <source>
        <dbReference type="PROSITE" id="PS50175"/>
    </source>
</evidence>
<gene>
    <name evidence="3" type="ORF">PBRASI_LOCUS8953</name>
</gene>
<dbReference type="Proteomes" id="UP000789739">
    <property type="component" value="Unassembled WGS sequence"/>
</dbReference>
<dbReference type="PROSITE" id="PS50175">
    <property type="entry name" value="ASP_PROT_RETROV"/>
    <property type="match status" value="1"/>
</dbReference>
<dbReference type="GO" id="GO:0004190">
    <property type="term" value="F:aspartic-type endopeptidase activity"/>
    <property type="evidence" value="ECO:0007669"/>
    <property type="project" value="InterPro"/>
</dbReference>
<name>A0A9N9GQ74_9GLOM</name>
<comment type="caution">
    <text evidence="3">The sequence shown here is derived from an EMBL/GenBank/DDBJ whole genome shotgun (WGS) entry which is preliminary data.</text>
</comment>
<accession>A0A9N9GQ74</accession>
<evidence type="ECO:0000313" key="4">
    <source>
        <dbReference type="Proteomes" id="UP000789739"/>
    </source>
</evidence>
<feature type="domain" description="Peptidase A2" evidence="2">
    <location>
        <begin position="132"/>
        <end position="219"/>
    </location>
</feature>
<dbReference type="AlphaFoldDB" id="A0A9N9GQ74"/>
<dbReference type="GO" id="GO:0006508">
    <property type="term" value="P:proteolysis"/>
    <property type="evidence" value="ECO:0007669"/>
    <property type="project" value="InterPro"/>
</dbReference>
<dbReference type="OrthoDB" id="2409391at2759"/>
<dbReference type="InterPro" id="IPR021109">
    <property type="entry name" value="Peptidase_aspartic_dom_sf"/>
</dbReference>
<dbReference type="InterPro" id="IPR001995">
    <property type="entry name" value="Peptidase_A2_cat"/>
</dbReference>
<organism evidence="3 4">
    <name type="scientific">Paraglomus brasilianum</name>
    <dbReference type="NCBI Taxonomy" id="144538"/>
    <lineage>
        <taxon>Eukaryota</taxon>
        <taxon>Fungi</taxon>
        <taxon>Fungi incertae sedis</taxon>
        <taxon>Mucoromycota</taxon>
        <taxon>Glomeromycotina</taxon>
        <taxon>Glomeromycetes</taxon>
        <taxon>Paraglomerales</taxon>
        <taxon>Paraglomeraceae</taxon>
        <taxon>Paraglomus</taxon>
    </lineage>
</organism>
<keyword evidence="1" id="KW-0378">Hydrolase</keyword>
<reference evidence="3" key="1">
    <citation type="submission" date="2021-06" db="EMBL/GenBank/DDBJ databases">
        <authorList>
            <person name="Kallberg Y."/>
            <person name="Tangrot J."/>
            <person name="Rosling A."/>
        </authorList>
    </citation>
    <scope>NUCLEOTIDE SEQUENCE</scope>
    <source>
        <strain evidence="3">BR232B</strain>
    </source>
</reference>
<sequence>MDTNPPETLQTLLTYEKTPGQAQRFLARVGKNFRWPSSMPEYLRSGAFENIADVDFEFDDEVGFNLLFFYNALDSGEFSEHENDKDLKMATTTRFEYVFDHRVRIRVKRPREGLIALLEYDYYDIDNNNKKYTCVVDTGAPQTILQFYIKQTLGKKGWSTLYSIAGGYGAPAKQYSASRMFEISIGDNDNWSKWVQAKIAVWEKEPGDQVAYALVGNDVTDQLAYAHEPGQSIKFLDPQDEPNLTQFLSECA</sequence>
<dbReference type="Gene3D" id="2.40.70.10">
    <property type="entry name" value="Acid Proteases"/>
    <property type="match status" value="1"/>
</dbReference>
<dbReference type="EMBL" id="CAJVPI010001755">
    <property type="protein sequence ID" value="CAG8625476.1"/>
    <property type="molecule type" value="Genomic_DNA"/>
</dbReference>